<sequence>MQLKKIIPVCLVLVMLCGCSSSSTSSKNDKKVDDNTTSTSETVDTKDLITVKGIMNVPEDFKSSNLEGTTIEYTVDKEGYVYTLNFHKVSGETPIDGDKTADANDGKVYYISESEIPNWKTKREKEEKISKKGYSVTLTMGDELTKEQAMAANGEETAYSAIYDYSLDSFKATNKTIKDCADTLDVKTKNNKITEKSLKKMLEYYYMVYTNE</sequence>
<comment type="caution">
    <text evidence="2">The sequence shown here is derived from an EMBL/GenBank/DDBJ whole genome shotgun (WGS) entry which is preliminary data.</text>
</comment>
<name>A0AAW4VFC5_9FIRM</name>
<gene>
    <name evidence="2" type="ORF">LJD74_00400</name>
</gene>
<keyword evidence="1" id="KW-0732">Signal</keyword>
<evidence type="ECO:0000313" key="3">
    <source>
        <dbReference type="Proteomes" id="UP001197827"/>
    </source>
</evidence>
<evidence type="ECO:0000313" key="2">
    <source>
        <dbReference type="EMBL" id="MCB8560463.1"/>
    </source>
</evidence>
<dbReference type="AlphaFoldDB" id="A0AAW4VFC5"/>
<feature type="signal peptide" evidence="1">
    <location>
        <begin position="1"/>
        <end position="25"/>
    </location>
</feature>
<organism evidence="2 3">
    <name type="scientific">Faecalibacillus intestinalis</name>
    <dbReference type="NCBI Taxonomy" id="1982626"/>
    <lineage>
        <taxon>Bacteria</taxon>
        <taxon>Bacillati</taxon>
        <taxon>Bacillota</taxon>
        <taxon>Erysipelotrichia</taxon>
        <taxon>Erysipelotrichales</taxon>
        <taxon>Coprobacillaceae</taxon>
        <taxon>Faecalibacillus</taxon>
    </lineage>
</organism>
<proteinExistence type="predicted"/>
<evidence type="ECO:0008006" key="4">
    <source>
        <dbReference type="Google" id="ProtNLM"/>
    </source>
</evidence>
<reference evidence="2" key="1">
    <citation type="submission" date="2021-10" db="EMBL/GenBank/DDBJ databases">
        <title>Collection of gut derived symbiotic bacterial strains cultured from healthy donors.</title>
        <authorList>
            <person name="Lin H."/>
            <person name="Littmann E."/>
            <person name="Kohout C."/>
            <person name="Pamer E.G."/>
        </authorList>
    </citation>
    <scope>NUCLEOTIDE SEQUENCE</scope>
    <source>
        <strain evidence="2">DFI.5.2</strain>
    </source>
</reference>
<dbReference type="PROSITE" id="PS51257">
    <property type="entry name" value="PROKAR_LIPOPROTEIN"/>
    <property type="match status" value="1"/>
</dbReference>
<dbReference type="Proteomes" id="UP001197827">
    <property type="component" value="Unassembled WGS sequence"/>
</dbReference>
<dbReference type="RefSeq" id="WP_117870946.1">
    <property type="nucleotide sequence ID" value="NZ_JAJDKQ010000001.1"/>
</dbReference>
<evidence type="ECO:0000256" key="1">
    <source>
        <dbReference type="SAM" id="SignalP"/>
    </source>
</evidence>
<feature type="chain" id="PRO_5043946929" description="Lipoprotein" evidence="1">
    <location>
        <begin position="26"/>
        <end position="212"/>
    </location>
</feature>
<accession>A0AAW4VFC5</accession>
<protein>
    <recommendedName>
        <fullName evidence="4">Lipoprotein</fullName>
    </recommendedName>
</protein>
<dbReference type="EMBL" id="JAJDKQ010000001">
    <property type="protein sequence ID" value="MCB8560463.1"/>
    <property type="molecule type" value="Genomic_DNA"/>
</dbReference>